<dbReference type="Proteomes" id="UP001500212">
    <property type="component" value="Unassembled WGS sequence"/>
</dbReference>
<dbReference type="RefSeq" id="WP_345346505.1">
    <property type="nucleotide sequence ID" value="NZ_BAABHJ010000001.1"/>
</dbReference>
<comment type="caution">
    <text evidence="1">The sequence shown here is derived from an EMBL/GenBank/DDBJ whole genome shotgun (WGS) entry which is preliminary data.</text>
</comment>
<reference evidence="2" key="1">
    <citation type="journal article" date="2019" name="Int. J. Syst. Evol. Microbiol.">
        <title>The Global Catalogue of Microorganisms (GCM) 10K type strain sequencing project: providing services to taxonomists for standard genome sequencing and annotation.</title>
        <authorList>
            <consortium name="The Broad Institute Genomics Platform"/>
            <consortium name="The Broad Institute Genome Sequencing Center for Infectious Disease"/>
            <person name="Wu L."/>
            <person name="Ma J."/>
        </authorList>
    </citation>
    <scope>NUCLEOTIDE SEQUENCE [LARGE SCALE GENOMIC DNA]</scope>
    <source>
        <strain evidence="2">JCM 17938</strain>
    </source>
</reference>
<sequence length="211" mass="23229">MVDAVTRRFEHFLSWTVGALVELVNLYLADAESDHRLCPELGPYIRYGVSDPSALSLMMQGLRSWRLAHEIAQQIPEDDQPGGTDPREWLATMTISEWRQRFTASTSEILDLLGLTRTRHRSLLRNLLENTTTRIDINLENSVPDTNADPLSLAPVPGSPEPAPIGIFSGTRLIGTVRSADHADVSTILDTGLELDFDLIGASLAISAPDQ</sequence>
<proteinExistence type="predicted"/>
<gene>
    <name evidence="1" type="ORF">GCM10023195_01700</name>
</gene>
<accession>A0ABP8T8S8</accession>
<evidence type="ECO:0000313" key="1">
    <source>
        <dbReference type="EMBL" id="GAA4600927.1"/>
    </source>
</evidence>
<organism evidence="1 2">
    <name type="scientific">Actinoallomurus liliacearum</name>
    <dbReference type="NCBI Taxonomy" id="1080073"/>
    <lineage>
        <taxon>Bacteria</taxon>
        <taxon>Bacillati</taxon>
        <taxon>Actinomycetota</taxon>
        <taxon>Actinomycetes</taxon>
        <taxon>Streptosporangiales</taxon>
        <taxon>Thermomonosporaceae</taxon>
        <taxon>Actinoallomurus</taxon>
    </lineage>
</organism>
<protein>
    <submittedName>
        <fullName evidence="1">Uncharacterized protein</fullName>
    </submittedName>
</protein>
<keyword evidence="2" id="KW-1185">Reference proteome</keyword>
<dbReference type="EMBL" id="BAABHJ010000001">
    <property type="protein sequence ID" value="GAA4600927.1"/>
    <property type="molecule type" value="Genomic_DNA"/>
</dbReference>
<evidence type="ECO:0000313" key="2">
    <source>
        <dbReference type="Proteomes" id="UP001500212"/>
    </source>
</evidence>
<name>A0ABP8T8S8_9ACTN</name>